<dbReference type="OMA" id="LFVHDAM"/>
<dbReference type="Pfam" id="PF23436">
    <property type="entry name" value="RabGap-TBC_2"/>
    <property type="match status" value="1"/>
</dbReference>
<evidence type="ECO:0000313" key="15">
    <source>
        <dbReference type="Proteomes" id="UP000000267"/>
    </source>
</evidence>
<sequence length="938" mass="106297">MSDEIDLNEGVIVSNDRAGNEVVSQDTVQSSDEVNESTKGEINDTKEMDASEDINGKEAVNGVPEVSSVENDLEQKMVGSQDQEEPTEIKESAGVDVDQQVDTFQDAQGTDGDENIDVEDGNSLHDITENTDNLNTDSAKTEVSESNQEEEDFKDAPMEQVEDIKNSNKDIEIKTDLNPEEQIPKIKVESDSSKDLDFVNKEKKLNENLNQSIDENSELSTSTATEKEDLNDQLSRKSSKEDGNSSGTENAPPALPPRSPTSLKSETSEADLDNRLESPGPPLPARKGSVKAVHNVPPPFKSEMESEDFRVKIALSHAKATPPAPPPRHNRSVSDTSNTAADINLIVNRFRKTSNNYQKFDETTKQNLQEGRNTLKTSYSELLKKFLPSSTTEKEEDNKEQEETVETVEKGVDDHIGTPDIDWEFWSEVVNDFATVTQENADKLESMITDGIPSEIRGIIWQLIANSKSKEYEDLYESLLKLESTEESIIRRDLKRTTFIPPEKVESLFNVIKVYSLFDTEVGYTQGMAFIVTPLLLNCDTEADAFGLLISLMKNYGLREFFLPGMPGLMLMLYQFDRLVEENSPLLYNYLGRQGIRSTMYATQWFLTFFAYKFPLCFVLRIFDIVFVEGVESILKFAVILMLKNEEEILNLKFDQLLDFLKTGLFSYYSTSAIAEREEKAYGSKQEERNSDVNDDESSREDLEENDNVSVLKTELSALNAVDSSDSTAKSVPNRKISDTTYDIDMFVHDAIEEVTITPITLKRYSAEYDEIHEIEQQKEQQYEHMRIKNHQLQKEVRKLEHDYTLLNREHITIANELIQSRLKIETILDEKNDMNLTVLDLKRQLAEEIRKQNLPNPDASLPSDLKFDLQQAMQRNEEVMTENMKLQDKVSDLEKIIEDLKNLKPTSPIIGTGDSKVTQTANAGWSGFKKVFTKPNQ</sequence>
<evidence type="ECO:0000256" key="5">
    <source>
        <dbReference type="ARBA" id="ARBA00022490"/>
    </source>
</evidence>
<dbReference type="FunFam" id="1.10.10.750:FF:000003">
    <property type="entry name" value="GTPase activating protein (Evi5)"/>
    <property type="match status" value="1"/>
</dbReference>
<dbReference type="EMBL" id="DS480378">
    <property type="protein sequence ID" value="EDO19501.1"/>
    <property type="molecule type" value="Genomic_DNA"/>
</dbReference>
<keyword evidence="7" id="KW-0653">Protein transport</keyword>
<dbReference type="SMART" id="SM00164">
    <property type="entry name" value="TBC"/>
    <property type="match status" value="1"/>
</dbReference>
<dbReference type="PANTHER" id="PTHR47219">
    <property type="entry name" value="RAB GTPASE-ACTIVATING PROTEIN 1-LIKE"/>
    <property type="match status" value="1"/>
</dbReference>
<feature type="compositionally biased region" description="Polar residues" evidence="12">
    <location>
        <begin position="211"/>
        <end position="224"/>
    </location>
</feature>
<dbReference type="InterPro" id="IPR035969">
    <property type="entry name" value="Rab-GAP_TBC_sf"/>
</dbReference>
<dbReference type="FunCoup" id="A7TDN1">
    <property type="interactions" value="193"/>
</dbReference>
<feature type="compositionally biased region" description="Polar residues" evidence="12">
    <location>
        <begin position="22"/>
        <end position="32"/>
    </location>
</feature>
<dbReference type="FunFam" id="1.10.472.80:FF:000044">
    <property type="entry name" value="GTPase-activating protein GYP5"/>
    <property type="match status" value="1"/>
</dbReference>
<dbReference type="GO" id="GO:0005934">
    <property type="term" value="C:cellular bud tip"/>
    <property type="evidence" value="ECO:0007669"/>
    <property type="project" value="EnsemblFungi"/>
</dbReference>
<keyword evidence="3" id="KW-0343">GTPase activation</keyword>
<keyword evidence="15" id="KW-1185">Reference proteome</keyword>
<evidence type="ECO:0000256" key="2">
    <source>
        <dbReference type="ARBA" id="ARBA00022448"/>
    </source>
</evidence>
<dbReference type="GO" id="GO:0005096">
    <property type="term" value="F:GTPase activator activity"/>
    <property type="evidence" value="ECO:0007669"/>
    <property type="project" value="UniProtKB-KW"/>
</dbReference>
<evidence type="ECO:0000256" key="6">
    <source>
        <dbReference type="ARBA" id="ARBA00022892"/>
    </source>
</evidence>
<evidence type="ECO:0000259" key="13">
    <source>
        <dbReference type="PROSITE" id="PS50086"/>
    </source>
</evidence>
<evidence type="ECO:0000256" key="12">
    <source>
        <dbReference type="SAM" id="MobiDB-lite"/>
    </source>
</evidence>
<dbReference type="InterPro" id="IPR000195">
    <property type="entry name" value="Rab-GAP-TBC_dom"/>
</dbReference>
<feature type="compositionally biased region" description="Basic and acidic residues" evidence="12">
    <location>
        <begin position="36"/>
        <end position="49"/>
    </location>
</feature>
<accession>A7TDN1</accession>
<dbReference type="Gene3D" id="1.10.8.270">
    <property type="entry name" value="putative rabgap domain of human tbc1 domain family member 14 like domains"/>
    <property type="match status" value="1"/>
</dbReference>
<gene>
    <name evidence="14" type="ORF">Kpol_1018p29</name>
</gene>
<keyword evidence="6" id="KW-0931">ER-Golgi transport</keyword>
<reference evidence="14 15" key="1">
    <citation type="journal article" date="2007" name="Proc. Natl. Acad. Sci. U.S.A.">
        <title>Independent sorting-out of thousands of duplicated gene pairs in two yeast species descended from a whole-genome duplication.</title>
        <authorList>
            <person name="Scannell D.R."/>
            <person name="Frank A.C."/>
            <person name="Conant G.C."/>
            <person name="Byrne K.P."/>
            <person name="Woolfit M."/>
            <person name="Wolfe K.H."/>
        </authorList>
    </citation>
    <scope>NUCLEOTIDE SEQUENCE [LARGE SCALE GENOMIC DNA]</scope>
    <source>
        <strain evidence="15">ATCC 22028 / DSM 70294 / BCRC 21397 / CBS 2163 / NBRC 10782 / NRRL Y-8283 / UCD 57-17</strain>
    </source>
</reference>
<comment type="subcellular location">
    <subcellularLocation>
        <location evidence="1">Cytoplasm</location>
    </subcellularLocation>
</comment>
<feature type="compositionally biased region" description="Acidic residues" evidence="12">
    <location>
        <begin position="111"/>
        <end position="120"/>
    </location>
</feature>
<feature type="compositionally biased region" description="Basic and acidic residues" evidence="12">
    <location>
        <begin position="680"/>
        <end position="692"/>
    </location>
</feature>
<keyword evidence="8 11" id="KW-0175">Coiled coil</keyword>
<dbReference type="PANTHER" id="PTHR47219:SF9">
    <property type="entry name" value="GTPASE ACTIVATING PROTEIN AND CENTROSOME-ASSOCIATED, ISOFORM B"/>
    <property type="match status" value="1"/>
</dbReference>
<protein>
    <recommendedName>
        <fullName evidence="10">GTPase-activating protein GYP5</fullName>
    </recommendedName>
</protein>
<evidence type="ECO:0000256" key="9">
    <source>
        <dbReference type="ARBA" id="ARBA00061661"/>
    </source>
</evidence>
<evidence type="ECO:0000313" key="14">
    <source>
        <dbReference type="EMBL" id="EDO19501.1"/>
    </source>
</evidence>
<evidence type="ECO:0000256" key="10">
    <source>
        <dbReference type="ARBA" id="ARBA00072088"/>
    </source>
</evidence>
<dbReference type="GO" id="GO:0006888">
    <property type="term" value="P:endoplasmic reticulum to Golgi vesicle-mediated transport"/>
    <property type="evidence" value="ECO:0007669"/>
    <property type="project" value="EnsemblFungi"/>
</dbReference>
<dbReference type="PhylomeDB" id="A7TDN1"/>
<dbReference type="OrthoDB" id="295078at2759"/>
<dbReference type="PROSITE" id="PS50086">
    <property type="entry name" value="TBC_RABGAP"/>
    <property type="match status" value="1"/>
</dbReference>
<keyword evidence="5" id="KW-0963">Cytoplasm</keyword>
<dbReference type="GO" id="GO:0031267">
    <property type="term" value="F:small GTPase binding"/>
    <property type="evidence" value="ECO:0007669"/>
    <property type="project" value="TreeGrafter"/>
</dbReference>
<comment type="similarity">
    <text evidence="9">Belongs to the GYP5 family.</text>
</comment>
<organism evidence="15">
    <name type="scientific">Vanderwaltozyma polyspora (strain ATCC 22028 / DSM 70294 / BCRC 21397 / CBS 2163 / NBRC 10782 / NRRL Y-8283 / UCD 57-17)</name>
    <name type="common">Kluyveromyces polysporus</name>
    <dbReference type="NCBI Taxonomy" id="436907"/>
    <lineage>
        <taxon>Eukaryota</taxon>
        <taxon>Fungi</taxon>
        <taxon>Dikarya</taxon>
        <taxon>Ascomycota</taxon>
        <taxon>Saccharomycotina</taxon>
        <taxon>Saccharomycetes</taxon>
        <taxon>Saccharomycetales</taxon>
        <taxon>Saccharomycetaceae</taxon>
        <taxon>Vanderwaltozyma</taxon>
    </lineage>
</organism>
<evidence type="ECO:0000256" key="4">
    <source>
        <dbReference type="ARBA" id="ARBA00022483"/>
    </source>
</evidence>
<evidence type="ECO:0000256" key="7">
    <source>
        <dbReference type="ARBA" id="ARBA00022927"/>
    </source>
</evidence>
<dbReference type="GO" id="GO:0005829">
    <property type="term" value="C:cytosol"/>
    <property type="evidence" value="ECO:0007669"/>
    <property type="project" value="EnsemblFungi"/>
</dbReference>
<feature type="compositionally biased region" description="Low complexity" evidence="12">
    <location>
        <begin position="95"/>
        <end position="108"/>
    </location>
</feature>
<dbReference type="STRING" id="436907.A7TDN1"/>
<evidence type="ECO:0000256" key="11">
    <source>
        <dbReference type="SAM" id="Coils"/>
    </source>
</evidence>
<feature type="domain" description="Rab-GAP TBC" evidence="13">
    <location>
        <begin position="451"/>
        <end position="630"/>
    </location>
</feature>
<proteinExistence type="inferred from homology"/>
<dbReference type="AlphaFoldDB" id="A7TDN1"/>
<dbReference type="RefSeq" id="XP_001647359.1">
    <property type="nucleotide sequence ID" value="XM_001647309.1"/>
</dbReference>
<feature type="compositionally biased region" description="Basic and acidic residues" evidence="12">
    <location>
        <begin position="154"/>
        <end position="206"/>
    </location>
</feature>
<dbReference type="GeneID" id="5547856"/>
<dbReference type="GO" id="GO:0005935">
    <property type="term" value="C:cellular bud neck"/>
    <property type="evidence" value="ECO:0007669"/>
    <property type="project" value="EnsemblFungi"/>
</dbReference>
<dbReference type="GO" id="GO:0005798">
    <property type="term" value="C:Golgi-associated vesicle"/>
    <property type="evidence" value="ECO:0007669"/>
    <property type="project" value="EnsemblFungi"/>
</dbReference>
<dbReference type="GO" id="GO:0015031">
    <property type="term" value="P:protein transport"/>
    <property type="evidence" value="ECO:0007669"/>
    <property type="project" value="UniProtKB-KW"/>
</dbReference>
<feature type="region of interest" description="Disordered" evidence="12">
    <location>
        <begin position="680"/>
        <end position="708"/>
    </location>
</feature>
<dbReference type="Proteomes" id="UP000000267">
    <property type="component" value="Unassembled WGS sequence"/>
</dbReference>
<dbReference type="KEGG" id="vpo:Kpol_1018p29"/>
<name>A7TDN1_VANPO</name>
<keyword evidence="2" id="KW-0813">Transport</keyword>
<keyword evidence="4" id="KW-0268">Exocytosis</keyword>
<dbReference type="HOGENOM" id="CLU_005350_11_0_1"/>
<feature type="compositionally biased region" description="Acidic residues" evidence="12">
    <location>
        <begin position="693"/>
        <end position="707"/>
    </location>
</feature>
<dbReference type="SUPFAM" id="SSF47923">
    <property type="entry name" value="Ypt/Rab-GAP domain of gyp1p"/>
    <property type="match status" value="2"/>
</dbReference>
<dbReference type="GO" id="GO:0006887">
    <property type="term" value="P:exocytosis"/>
    <property type="evidence" value="ECO:0007669"/>
    <property type="project" value="UniProtKB-KW"/>
</dbReference>
<dbReference type="InParanoid" id="A7TDN1"/>
<dbReference type="GO" id="GO:0043332">
    <property type="term" value="C:mating projection tip"/>
    <property type="evidence" value="ECO:0007669"/>
    <property type="project" value="EnsemblFungi"/>
</dbReference>
<dbReference type="Gene3D" id="1.10.472.80">
    <property type="entry name" value="Ypt/Rab-GAP domain of gyp1p, domain 3"/>
    <property type="match status" value="1"/>
</dbReference>
<dbReference type="GO" id="GO:0000131">
    <property type="term" value="C:incipient cellular bud site"/>
    <property type="evidence" value="ECO:0007669"/>
    <property type="project" value="EnsemblFungi"/>
</dbReference>
<evidence type="ECO:0000256" key="1">
    <source>
        <dbReference type="ARBA" id="ARBA00004496"/>
    </source>
</evidence>
<dbReference type="Gene3D" id="1.10.10.750">
    <property type="entry name" value="Ypt/Rab-GAP domain of gyp1p, domain 1"/>
    <property type="match status" value="1"/>
</dbReference>
<evidence type="ECO:0000256" key="3">
    <source>
        <dbReference type="ARBA" id="ARBA00022468"/>
    </source>
</evidence>
<feature type="coiled-coil region" evidence="11">
    <location>
        <begin position="870"/>
        <end position="904"/>
    </location>
</feature>
<dbReference type="eggNOG" id="KOG1102">
    <property type="taxonomic scope" value="Eukaryota"/>
</dbReference>
<feature type="region of interest" description="Disordered" evidence="12">
    <location>
        <begin position="1"/>
        <end position="305"/>
    </location>
</feature>
<dbReference type="GO" id="GO:0005886">
    <property type="term" value="C:plasma membrane"/>
    <property type="evidence" value="ECO:0007669"/>
    <property type="project" value="EnsemblFungi"/>
</dbReference>
<dbReference type="InterPro" id="IPR050302">
    <property type="entry name" value="Rab_GAP_TBC_domain"/>
</dbReference>
<feature type="coiled-coil region" evidence="11">
    <location>
        <begin position="762"/>
        <end position="810"/>
    </location>
</feature>
<feature type="compositionally biased region" description="Basic and acidic residues" evidence="12">
    <location>
        <begin position="225"/>
        <end position="243"/>
    </location>
</feature>
<evidence type="ECO:0000256" key="8">
    <source>
        <dbReference type="ARBA" id="ARBA00023054"/>
    </source>
</evidence>